<dbReference type="Gene3D" id="3.30.200.20">
    <property type="entry name" value="Phosphorylase Kinase, domain 1"/>
    <property type="match status" value="1"/>
</dbReference>
<keyword evidence="1" id="KW-0436">Ligase</keyword>
<organism evidence="6 7">
    <name type="scientific">Strigamia maritima</name>
    <name type="common">European centipede</name>
    <name type="synonym">Geophilus maritimus</name>
    <dbReference type="NCBI Taxonomy" id="126957"/>
    <lineage>
        <taxon>Eukaryota</taxon>
        <taxon>Metazoa</taxon>
        <taxon>Ecdysozoa</taxon>
        <taxon>Arthropoda</taxon>
        <taxon>Myriapoda</taxon>
        <taxon>Chilopoda</taxon>
        <taxon>Pleurostigmophora</taxon>
        <taxon>Geophilomorpha</taxon>
        <taxon>Linotaeniidae</taxon>
        <taxon>Strigamia</taxon>
    </lineage>
</organism>
<evidence type="ECO:0000313" key="6">
    <source>
        <dbReference type="EnsemblMetazoa" id="SMAR011167-PA"/>
    </source>
</evidence>
<evidence type="ECO:0000256" key="4">
    <source>
        <dbReference type="ARBA" id="ARBA00022840"/>
    </source>
</evidence>
<feature type="domain" description="SAICAR synthetase/ADE2 N-terminal" evidence="5">
    <location>
        <begin position="24"/>
        <end position="57"/>
    </location>
</feature>
<protein>
    <recommendedName>
        <fullName evidence="5">SAICAR synthetase/ADE2 N-terminal domain-containing protein</fullName>
    </recommendedName>
</protein>
<dbReference type="eggNOG" id="KOG2835">
    <property type="taxonomic scope" value="Eukaryota"/>
</dbReference>
<evidence type="ECO:0000259" key="5">
    <source>
        <dbReference type="Pfam" id="PF01259"/>
    </source>
</evidence>
<dbReference type="GO" id="GO:0006164">
    <property type="term" value="P:purine nucleotide biosynthetic process"/>
    <property type="evidence" value="ECO:0007669"/>
    <property type="project" value="UniProtKB-KW"/>
</dbReference>
<sequence length="100" mass="11479">MAMARVMFPLVDWADMTTSGQTGSVNTHFIKQVRDTEFIAKECVMFLVEWVSRRIAFLKRNSRDDANHPQWTVEQLTSAKLEIGGVVIRSDEIEYITQVS</sequence>
<dbReference type="EMBL" id="JH432011">
    <property type="status" value="NOT_ANNOTATED_CDS"/>
    <property type="molecule type" value="Genomic_DNA"/>
</dbReference>
<keyword evidence="2" id="KW-0547">Nucleotide-binding</keyword>
<evidence type="ECO:0000313" key="7">
    <source>
        <dbReference type="Proteomes" id="UP000014500"/>
    </source>
</evidence>
<dbReference type="EnsemblMetazoa" id="SMAR011167-RA">
    <property type="protein sequence ID" value="SMAR011167-PA"/>
    <property type="gene ID" value="SMAR011167"/>
</dbReference>
<keyword evidence="3" id="KW-0658">Purine biosynthesis</keyword>
<dbReference type="GO" id="GO:0005524">
    <property type="term" value="F:ATP binding"/>
    <property type="evidence" value="ECO:0007669"/>
    <property type="project" value="UniProtKB-KW"/>
</dbReference>
<dbReference type="GO" id="GO:0016874">
    <property type="term" value="F:ligase activity"/>
    <property type="evidence" value="ECO:0007669"/>
    <property type="project" value="UniProtKB-KW"/>
</dbReference>
<evidence type="ECO:0000256" key="2">
    <source>
        <dbReference type="ARBA" id="ARBA00022741"/>
    </source>
</evidence>
<reference evidence="7" key="1">
    <citation type="submission" date="2011-05" db="EMBL/GenBank/DDBJ databases">
        <authorList>
            <person name="Richards S.R."/>
            <person name="Qu J."/>
            <person name="Jiang H."/>
            <person name="Jhangiani S.N."/>
            <person name="Agravi P."/>
            <person name="Goodspeed R."/>
            <person name="Gross S."/>
            <person name="Mandapat C."/>
            <person name="Jackson L."/>
            <person name="Mathew T."/>
            <person name="Pu L."/>
            <person name="Thornton R."/>
            <person name="Saada N."/>
            <person name="Wilczek-Boney K.B."/>
            <person name="Lee S."/>
            <person name="Kovar C."/>
            <person name="Wu Y."/>
            <person name="Scherer S.E."/>
            <person name="Worley K.C."/>
            <person name="Muzny D.M."/>
            <person name="Gibbs R."/>
        </authorList>
    </citation>
    <scope>NUCLEOTIDE SEQUENCE</scope>
    <source>
        <strain evidence="7">Brora</strain>
    </source>
</reference>
<reference evidence="6" key="2">
    <citation type="submission" date="2015-02" db="UniProtKB">
        <authorList>
            <consortium name="EnsemblMetazoa"/>
        </authorList>
    </citation>
    <scope>IDENTIFICATION</scope>
</reference>
<dbReference type="AlphaFoldDB" id="T1JBL8"/>
<dbReference type="Pfam" id="PF01259">
    <property type="entry name" value="SAICAR_synt"/>
    <property type="match status" value="1"/>
</dbReference>
<name>T1JBL8_STRMM</name>
<proteinExistence type="predicted"/>
<dbReference type="STRING" id="126957.T1JBL8"/>
<accession>T1JBL8</accession>
<evidence type="ECO:0000256" key="3">
    <source>
        <dbReference type="ARBA" id="ARBA00022755"/>
    </source>
</evidence>
<dbReference type="SUPFAM" id="SSF56104">
    <property type="entry name" value="SAICAR synthase-like"/>
    <property type="match status" value="1"/>
</dbReference>
<keyword evidence="7" id="KW-1185">Reference proteome</keyword>
<keyword evidence="4" id="KW-0067">ATP-binding</keyword>
<evidence type="ECO:0000256" key="1">
    <source>
        <dbReference type="ARBA" id="ARBA00022598"/>
    </source>
</evidence>
<dbReference type="HOGENOM" id="CLU_2309512_0_0_1"/>
<dbReference type="InterPro" id="IPR028923">
    <property type="entry name" value="SAICAR_synt/ADE2_N"/>
</dbReference>
<dbReference type="Proteomes" id="UP000014500">
    <property type="component" value="Unassembled WGS sequence"/>
</dbReference>